<dbReference type="CDD" id="cd00118">
    <property type="entry name" value="LysM"/>
    <property type="match status" value="1"/>
</dbReference>
<dbReference type="SMART" id="SM00257">
    <property type="entry name" value="LysM"/>
    <property type="match status" value="1"/>
</dbReference>
<sequence length="100" mass="11084">MKRFTFVFGSLFVMFIIFYDLKIGTIPSQDRPVYAAAAQPSIQDPAYKTVTVKKGDTVMSIVGANKMPDDIVKDFEALNPNVKANAIQAGAAYKFPVYRN</sequence>
<dbReference type="InterPro" id="IPR018392">
    <property type="entry name" value="LysM"/>
</dbReference>
<keyword evidence="4" id="KW-1185">Reference proteome</keyword>
<dbReference type="STRING" id="1793963.AXI58_16865"/>
<dbReference type="Gene3D" id="3.10.350.10">
    <property type="entry name" value="LysM domain"/>
    <property type="match status" value="1"/>
</dbReference>
<evidence type="ECO:0000313" key="3">
    <source>
        <dbReference type="EMBL" id="KXZ18483.1"/>
    </source>
</evidence>
<comment type="caution">
    <text evidence="3">The sequence shown here is derived from an EMBL/GenBank/DDBJ whole genome shotgun (WGS) entry which is preliminary data.</text>
</comment>
<dbReference type="InterPro" id="IPR036779">
    <property type="entry name" value="LysM_dom_sf"/>
</dbReference>
<gene>
    <name evidence="3" type="ORF">AXI58_16865</name>
</gene>
<proteinExistence type="predicted"/>
<keyword evidence="1" id="KW-0812">Transmembrane</keyword>
<protein>
    <recommendedName>
        <fullName evidence="2">LysM domain-containing protein</fullName>
    </recommendedName>
</protein>
<dbReference type="AlphaFoldDB" id="A0A150F6B3"/>
<reference evidence="4" key="1">
    <citation type="submission" date="2016-02" db="EMBL/GenBank/DDBJ databases">
        <authorList>
            <person name="Dunlap C."/>
        </authorList>
    </citation>
    <scope>NUCLEOTIDE SEQUENCE [LARGE SCALE GENOMIC DNA]</scope>
    <source>
        <strain evidence="4">NRRL B-41092</strain>
    </source>
</reference>
<evidence type="ECO:0000313" key="4">
    <source>
        <dbReference type="Proteomes" id="UP000075430"/>
    </source>
</evidence>
<feature type="domain" description="LysM" evidence="2">
    <location>
        <begin position="48"/>
        <end position="95"/>
    </location>
</feature>
<accession>A0A150F6B3</accession>
<organism evidence="3 4">
    <name type="scientific">Bacillus nakamurai</name>
    <dbReference type="NCBI Taxonomy" id="1793963"/>
    <lineage>
        <taxon>Bacteria</taxon>
        <taxon>Bacillati</taxon>
        <taxon>Bacillota</taxon>
        <taxon>Bacilli</taxon>
        <taxon>Bacillales</taxon>
        <taxon>Bacillaceae</taxon>
        <taxon>Bacillus</taxon>
    </lineage>
</organism>
<keyword evidence="1" id="KW-1133">Transmembrane helix</keyword>
<evidence type="ECO:0000259" key="2">
    <source>
        <dbReference type="PROSITE" id="PS51782"/>
    </source>
</evidence>
<dbReference type="OrthoDB" id="2691912at2"/>
<dbReference type="RefSeq" id="WP_061522017.1">
    <property type="nucleotide sequence ID" value="NZ_JANBMN010000002.1"/>
</dbReference>
<keyword evidence="1" id="KW-0472">Membrane</keyword>
<evidence type="ECO:0000256" key="1">
    <source>
        <dbReference type="SAM" id="Phobius"/>
    </source>
</evidence>
<feature type="transmembrane region" description="Helical" evidence="1">
    <location>
        <begin position="6"/>
        <end position="21"/>
    </location>
</feature>
<dbReference type="PROSITE" id="PS51782">
    <property type="entry name" value="LYSM"/>
    <property type="match status" value="1"/>
</dbReference>
<dbReference type="EMBL" id="LSBA01000017">
    <property type="protein sequence ID" value="KXZ18483.1"/>
    <property type="molecule type" value="Genomic_DNA"/>
</dbReference>
<dbReference type="Proteomes" id="UP000075430">
    <property type="component" value="Unassembled WGS sequence"/>
</dbReference>
<name>A0A150F6B3_9BACI</name>